<dbReference type="Proteomes" id="UP000237105">
    <property type="component" value="Unassembled WGS sequence"/>
</dbReference>
<dbReference type="OrthoDB" id="10354275at2759"/>
<feature type="non-terminal residue" evidence="1">
    <location>
        <position position="1"/>
    </location>
</feature>
<proteinExistence type="predicted"/>
<evidence type="ECO:0000313" key="1">
    <source>
        <dbReference type="EMBL" id="PON61425.1"/>
    </source>
</evidence>
<dbReference type="AlphaFoldDB" id="A0A2P5CKA1"/>
<keyword evidence="2" id="KW-1185">Reference proteome</keyword>
<protein>
    <submittedName>
        <fullName evidence="1">Uncharacterized protein</fullName>
    </submittedName>
</protein>
<organism evidence="1 2">
    <name type="scientific">Parasponia andersonii</name>
    <name type="common">Sponia andersonii</name>
    <dbReference type="NCBI Taxonomy" id="3476"/>
    <lineage>
        <taxon>Eukaryota</taxon>
        <taxon>Viridiplantae</taxon>
        <taxon>Streptophyta</taxon>
        <taxon>Embryophyta</taxon>
        <taxon>Tracheophyta</taxon>
        <taxon>Spermatophyta</taxon>
        <taxon>Magnoliopsida</taxon>
        <taxon>eudicotyledons</taxon>
        <taxon>Gunneridae</taxon>
        <taxon>Pentapetalae</taxon>
        <taxon>rosids</taxon>
        <taxon>fabids</taxon>
        <taxon>Rosales</taxon>
        <taxon>Cannabaceae</taxon>
        <taxon>Parasponia</taxon>
    </lineage>
</organism>
<sequence length="91" mass="10571">RVTKSSKCKHLGRPPDDRNAPFELVKFDVGNLKIEAHRRSTSMSINSKLHKLKPYEGMMTHHDKENKNSLKNQIEVDQNRLKTSIYLDNPD</sequence>
<name>A0A2P5CKA1_PARAD</name>
<evidence type="ECO:0000313" key="2">
    <source>
        <dbReference type="Proteomes" id="UP000237105"/>
    </source>
</evidence>
<accession>A0A2P5CKA1</accession>
<gene>
    <name evidence="1" type="ORF">PanWU01x14_145450</name>
</gene>
<dbReference type="EMBL" id="JXTB01000121">
    <property type="protein sequence ID" value="PON61425.1"/>
    <property type="molecule type" value="Genomic_DNA"/>
</dbReference>
<comment type="caution">
    <text evidence="1">The sequence shown here is derived from an EMBL/GenBank/DDBJ whole genome shotgun (WGS) entry which is preliminary data.</text>
</comment>
<reference evidence="2" key="1">
    <citation type="submission" date="2016-06" db="EMBL/GenBank/DDBJ databases">
        <title>Parallel loss of symbiosis genes in relatives of nitrogen-fixing non-legume Parasponia.</title>
        <authorList>
            <person name="Van Velzen R."/>
            <person name="Holmer R."/>
            <person name="Bu F."/>
            <person name="Rutten L."/>
            <person name="Van Zeijl A."/>
            <person name="Liu W."/>
            <person name="Santuari L."/>
            <person name="Cao Q."/>
            <person name="Sharma T."/>
            <person name="Shen D."/>
            <person name="Roswanjaya Y."/>
            <person name="Wardhani T."/>
            <person name="Kalhor M.S."/>
            <person name="Jansen J."/>
            <person name="Van den Hoogen J."/>
            <person name="Gungor B."/>
            <person name="Hartog M."/>
            <person name="Hontelez J."/>
            <person name="Verver J."/>
            <person name="Yang W.-C."/>
            <person name="Schijlen E."/>
            <person name="Repin R."/>
            <person name="Schilthuizen M."/>
            <person name="Schranz E."/>
            <person name="Heidstra R."/>
            <person name="Miyata K."/>
            <person name="Fedorova E."/>
            <person name="Kohlen W."/>
            <person name="Bisseling T."/>
            <person name="Smit S."/>
            <person name="Geurts R."/>
        </authorList>
    </citation>
    <scope>NUCLEOTIDE SEQUENCE [LARGE SCALE GENOMIC DNA]</scope>
    <source>
        <strain evidence="2">cv. WU1-14</strain>
    </source>
</reference>